<dbReference type="Proteomes" id="UP000304953">
    <property type="component" value="Unassembled WGS sequence"/>
</dbReference>
<keyword evidence="2" id="KW-1185">Reference proteome</keyword>
<evidence type="ECO:0000313" key="2">
    <source>
        <dbReference type="Proteomes" id="UP000304953"/>
    </source>
</evidence>
<reference evidence="1" key="1">
    <citation type="submission" date="2019-04" db="EMBL/GenBank/DDBJ databases">
        <title>Microbes associate with the intestines of laboratory mice.</title>
        <authorList>
            <person name="Navarre W."/>
            <person name="Wong E."/>
            <person name="Huang K."/>
            <person name="Tropini C."/>
            <person name="Ng K."/>
            <person name="Yu B."/>
        </authorList>
    </citation>
    <scope>NUCLEOTIDE SEQUENCE</scope>
    <source>
        <strain evidence="1">NM01_1-7b</strain>
    </source>
</reference>
<dbReference type="EMBL" id="SRYA01000015">
    <property type="protein sequence ID" value="TGY96520.1"/>
    <property type="molecule type" value="Genomic_DNA"/>
</dbReference>
<sequence length="294" mass="34209">MSRAYHEDKTHGTSVFPLQVYSHHDKDGFYFVSQHWHEELEWVYAEYGILNLTIHGKSFVLNPGEFCFINSGQLHEIKSIGESLHHAVVFNPGFLDFALYDACQHNFIRPITNGTLLFPTFCSAFSPADQKQILFHMQKIINLYHTLPTCALLSIKLHILHMIELFFQANYLLKNTLSSKGKDSLNKLKQVIEFIHINYAESISLQTLSEICFMSPNYFCHYFKQEIGKTPISFINEYRIEKACEMLSESKMPISDIALSVGFDNFSYFIRKFREYKGVAPNKYRSLRLNFEVN</sequence>
<organism evidence="1 2">
    <name type="scientific">Petralouisia muris</name>
    <dbReference type="NCBI Taxonomy" id="3032872"/>
    <lineage>
        <taxon>Bacteria</taxon>
        <taxon>Bacillati</taxon>
        <taxon>Bacillota</taxon>
        <taxon>Clostridia</taxon>
        <taxon>Lachnospirales</taxon>
        <taxon>Lachnospiraceae</taxon>
        <taxon>Petralouisia</taxon>
    </lineage>
</organism>
<proteinExistence type="predicted"/>
<gene>
    <name evidence="1" type="ORF">E5329_09065</name>
</gene>
<accession>A0AC61RXD5</accession>
<comment type="caution">
    <text evidence="1">The sequence shown here is derived from an EMBL/GenBank/DDBJ whole genome shotgun (WGS) entry which is preliminary data.</text>
</comment>
<evidence type="ECO:0000313" key="1">
    <source>
        <dbReference type="EMBL" id="TGY96520.1"/>
    </source>
</evidence>
<name>A0AC61RXD5_9FIRM</name>
<protein>
    <submittedName>
        <fullName evidence="1">AraC family transcriptional regulator</fullName>
    </submittedName>
</protein>